<dbReference type="PROSITE" id="PS51393">
    <property type="entry name" value="LIPOXYGENASE_3"/>
    <property type="match status" value="1"/>
</dbReference>
<evidence type="ECO:0000256" key="3">
    <source>
        <dbReference type="ARBA" id="ARBA00023002"/>
    </source>
</evidence>
<evidence type="ECO:0000256" key="2">
    <source>
        <dbReference type="ARBA" id="ARBA00022964"/>
    </source>
</evidence>
<evidence type="ECO:0000313" key="5">
    <source>
        <dbReference type="EMBL" id="AAA61791.1"/>
    </source>
</evidence>
<dbReference type="GO" id="GO:0034440">
    <property type="term" value="P:lipid oxidation"/>
    <property type="evidence" value="ECO:0007669"/>
    <property type="project" value="InterPro"/>
</dbReference>
<dbReference type="SUPFAM" id="SSF48484">
    <property type="entry name" value="Lipoxigenase"/>
    <property type="match status" value="1"/>
</dbReference>
<dbReference type="Gene3D" id="3.30.530.20">
    <property type="match status" value="1"/>
</dbReference>
<dbReference type="GO" id="GO:0046872">
    <property type="term" value="F:metal ion binding"/>
    <property type="evidence" value="ECO:0007669"/>
    <property type="project" value="UniProtKB-KW"/>
</dbReference>
<dbReference type="InterPro" id="IPR023393">
    <property type="entry name" value="START-like_dom_sf"/>
</dbReference>
<accession>Q40954</accession>
<dbReference type="CDD" id="cd07821">
    <property type="entry name" value="PYR_PYL_RCAR_like"/>
    <property type="match status" value="1"/>
</dbReference>
<feature type="non-terminal residue" evidence="5">
    <location>
        <position position="1"/>
    </location>
</feature>
<dbReference type="InterPro" id="IPR036226">
    <property type="entry name" value="LipOase_C_sf"/>
</dbReference>
<sequence length="829" mass="89468">ALVYGNGSSYVEQLTRLDDKLHVLEYRLVSSKDPLPAQNVYTSVELVAAGSRATRVTWSSAFQPTRDSVAPVIRERQMEAYAAGIKALQAKVTSGPSVRPLRVSVTKASMVSSSLVAQLVIAINGTAVHKVGLTPSGTPMTHDLVTLQLKSVDDTLELALEKEDGSVVAKGTIAASALLPTAEGPSQVTLDVDLGPGGGEDGKPVATYTLSVINASPPSPIEAAMQLLMAVGSELKEHLMQTAFLIGVDDAKWRYASYPQAVDTASLPKFSAVLPPSQVIQPTRVGHLFGRNTEFLYAQTRLLKLLVDSSEKGNIPEPRRSILAKLQEEVKAIVRENRFLAVFNGAVPEPKLVVERCTRDEEVAGQMIRGVNPMKIMRLTDKDDPARVVAKPLLGLVAPDGRNVTQLWKDNALFYADYPELMVGTLDAVSGAYTHQAVSSLLHAEVGAQKYWYAPRLVVYKKASGKLSILGFTLTRKDDGSDEVYTAATHPPSTYVLAKVHLTCADNQAHQFVSHLGMTHLLAEPFIVAAHNALPPDHILSVLLEPHFVDTIGINFLARQTLVSSVAPFTDATFSVGTANALDIFSAEYGKWDFLGDNFVNGLAKRGFGTDASVDGLDGFHYRDDGFKVWKALTRHVSRVLHAHYGVGGQDADAALAADADVAEWCAEMRDPKRAAIPSFPKAFTTVDALTEALVSLIFMCSAQHAAVNFPQAEYVTYVPNRPDSMRAPMPPTPAKGDLSRADFDAALPDTPVSLFQALFGHLLSAPTDAPASSYAAVKDRHPAAFGAFTADLQRITQEINERNQVLVANGEMPYPYLSPENMPLSIDI</sequence>
<organism evidence="5">
    <name type="scientific">Porphyra purpurea</name>
    <name type="common">Red seaweed</name>
    <name type="synonym">Ulva purpurea</name>
    <dbReference type="NCBI Taxonomy" id="2787"/>
    <lineage>
        <taxon>Eukaryota</taxon>
        <taxon>Rhodophyta</taxon>
        <taxon>Bangiophyceae</taxon>
        <taxon>Bangiales</taxon>
        <taxon>Bangiaceae</taxon>
        <taxon>Porphyra</taxon>
    </lineage>
</organism>
<keyword evidence="1" id="KW-0479">Metal-binding</keyword>
<proteinExistence type="evidence at transcript level"/>
<protein>
    <submittedName>
        <fullName evidence="5">Lipoxygenase</fullName>
    </submittedName>
</protein>
<reference evidence="5" key="1">
    <citation type="journal article" date="1994" name="Mol. Mar. Biol. Biotechnol.">
        <title>Isolation of a gametophyte-specific cDNA encoding a lipoxygenase from the red alga Porphyra purpurea.</title>
        <authorList>
            <person name="Liu Q.Y."/>
            <person name="Reith M.E."/>
        </authorList>
    </citation>
    <scope>NUCLEOTIDE SEQUENCE</scope>
    <source>
        <strain evidence="5">Avonport</strain>
    </source>
</reference>
<evidence type="ECO:0000256" key="1">
    <source>
        <dbReference type="ARBA" id="ARBA00022723"/>
    </source>
</evidence>
<keyword evidence="3" id="KW-0560">Oxidoreductase</keyword>
<dbReference type="Pfam" id="PF00305">
    <property type="entry name" value="Lipoxygenase"/>
    <property type="match status" value="1"/>
</dbReference>
<dbReference type="AlphaFoldDB" id="Q40954"/>
<dbReference type="SUPFAM" id="SSF55961">
    <property type="entry name" value="Bet v1-like"/>
    <property type="match status" value="1"/>
</dbReference>
<feature type="domain" description="Lipoxygenase" evidence="4">
    <location>
        <begin position="359"/>
        <end position="829"/>
    </location>
</feature>
<name>Q40954_PORPU</name>
<dbReference type="PANTHER" id="PTHR11771">
    <property type="entry name" value="LIPOXYGENASE"/>
    <property type="match status" value="1"/>
</dbReference>
<evidence type="ECO:0000259" key="4">
    <source>
        <dbReference type="PROSITE" id="PS51393"/>
    </source>
</evidence>
<dbReference type="InterPro" id="IPR013819">
    <property type="entry name" value="LipOase_C"/>
</dbReference>
<dbReference type="Gene3D" id="1.20.245.10">
    <property type="entry name" value="Lipoxygenase-1, Domain 5"/>
    <property type="match status" value="1"/>
</dbReference>
<dbReference type="GO" id="GO:0016702">
    <property type="term" value="F:oxidoreductase activity, acting on single donors with incorporation of molecular oxygen, incorporation of two atoms of oxygen"/>
    <property type="evidence" value="ECO:0007669"/>
    <property type="project" value="InterPro"/>
</dbReference>
<dbReference type="Gene3D" id="3.10.450.60">
    <property type="match status" value="1"/>
</dbReference>
<keyword evidence="2" id="KW-0223">Dioxygenase</keyword>
<dbReference type="InterPro" id="IPR000907">
    <property type="entry name" value="LipOase"/>
</dbReference>
<dbReference type="EMBL" id="U08842">
    <property type="protein sequence ID" value="AAA61791.1"/>
    <property type="molecule type" value="mRNA"/>
</dbReference>